<dbReference type="RefSeq" id="WP_034746978.1">
    <property type="nucleotide sequence ID" value="NZ_BAUT01000031.1"/>
</dbReference>
<dbReference type="InterPro" id="IPR025951">
    <property type="entry name" value="GXWXG_dom"/>
</dbReference>
<proteinExistence type="predicted"/>
<organism evidence="3 4">
    <name type="scientific">Halalkalibacter wakoensis JCM 9140</name>
    <dbReference type="NCBI Taxonomy" id="1236970"/>
    <lineage>
        <taxon>Bacteria</taxon>
        <taxon>Bacillati</taxon>
        <taxon>Bacillota</taxon>
        <taxon>Bacilli</taxon>
        <taxon>Bacillales</taxon>
        <taxon>Bacillaceae</taxon>
        <taxon>Halalkalibacter</taxon>
    </lineage>
</organism>
<evidence type="ECO:0000259" key="2">
    <source>
        <dbReference type="Pfam" id="PF14232"/>
    </source>
</evidence>
<evidence type="ECO:0008006" key="5">
    <source>
        <dbReference type="Google" id="ProtNLM"/>
    </source>
</evidence>
<dbReference type="OrthoDB" id="8905397at2"/>
<feature type="domain" description="GXWXG" evidence="1">
    <location>
        <begin position="23"/>
        <end position="81"/>
    </location>
</feature>
<dbReference type="STRING" id="1236970.JCM9140_2854"/>
<accession>W4Q3V2</accession>
<evidence type="ECO:0000313" key="3">
    <source>
        <dbReference type="EMBL" id="GAE26761.1"/>
    </source>
</evidence>
<dbReference type="Proteomes" id="UP000018890">
    <property type="component" value="Unassembled WGS sequence"/>
</dbReference>
<sequence length="184" mass="21250">MNRRDKLQSLLAKENVTQTEAFEFFDQLDRADLPFMLGLWKGKEMKTGHPMDGLLDAISWFGKEFVDNETVHPLVFQKRNGTLYNINPGFVPMTFPFEKVSKGLVKTLFSIASPIAKTRKGKARMRMLEYRGVVSATMIYDQHGIYDTFRKIDDYTILGVMDLKGQSDAAYFFILERLTKKHHV</sequence>
<dbReference type="Pfam" id="PF14232">
    <property type="entry name" value="DUF4334"/>
    <property type="match status" value="1"/>
</dbReference>
<keyword evidence="4" id="KW-1185">Reference proteome</keyword>
<evidence type="ECO:0000259" key="1">
    <source>
        <dbReference type="Pfam" id="PF14231"/>
    </source>
</evidence>
<comment type="caution">
    <text evidence="3">The sequence shown here is derived from an EMBL/GenBank/DDBJ whole genome shotgun (WGS) entry which is preliminary data.</text>
</comment>
<feature type="domain" description="DUF4334" evidence="2">
    <location>
        <begin position="121"/>
        <end position="177"/>
    </location>
</feature>
<dbReference type="Pfam" id="PF14231">
    <property type="entry name" value="GXWXG"/>
    <property type="match status" value="1"/>
</dbReference>
<dbReference type="EMBL" id="BAUT01000031">
    <property type="protein sequence ID" value="GAE26761.1"/>
    <property type="molecule type" value="Genomic_DNA"/>
</dbReference>
<protein>
    <recommendedName>
        <fullName evidence="5">DUF4334 domain-containing protein</fullName>
    </recommendedName>
</protein>
<dbReference type="AlphaFoldDB" id="W4Q3V2"/>
<dbReference type="Gene3D" id="2.40.128.580">
    <property type="entry name" value="GXWXG domain"/>
    <property type="match status" value="1"/>
</dbReference>
<dbReference type="InterPro" id="IPR025568">
    <property type="entry name" value="DUF4334"/>
</dbReference>
<name>W4Q3V2_9BACI</name>
<gene>
    <name evidence="3" type="ORF">JCM9140_2854</name>
</gene>
<reference evidence="3" key="1">
    <citation type="journal article" date="2014" name="Genome Announc.">
        <title>Draft Genome Sequences of Three Alkaliphilic Bacillus Strains, Bacillus wakoensis JCM 9140T, Bacillus akibai JCM 9157T, and Bacillus hemicellulosilyticus JCM 9152T.</title>
        <authorList>
            <person name="Yuki M."/>
            <person name="Oshima K."/>
            <person name="Suda W."/>
            <person name="Oshida Y."/>
            <person name="Kitamura K."/>
            <person name="Iida T."/>
            <person name="Hattori M."/>
            <person name="Ohkuma M."/>
        </authorList>
    </citation>
    <scope>NUCLEOTIDE SEQUENCE [LARGE SCALE GENOMIC DNA]</scope>
    <source>
        <strain evidence="3">JCM 9140</strain>
    </source>
</reference>
<evidence type="ECO:0000313" key="4">
    <source>
        <dbReference type="Proteomes" id="UP000018890"/>
    </source>
</evidence>